<evidence type="ECO:0000313" key="3">
    <source>
        <dbReference type="EMBL" id="WEA43804.1"/>
    </source>
</evidence>
<feature type="transmembrane region" description="Helical" evidence="2">
    <location>
        <begin position="6"/>
        <end position="24"/>
    </location>
</feature>
<dbReference type="Proteomes" id="UP001220217">
    <property type="component" value="Chromosome"/>
</dbReference>
<organism evidence="3 4">
    <name type="scientific">Priestia aryabhattai</name>
    <name type="common">Bacillus aryabhattai</name>
    <dbReference type="NCBI Taxonomy" id="412384"/>
    <lineage>
        <taxon>Bacteria</taxon>
        <taxon>Bacillati</taxon>
        <taxon>Bacillota</taxon>
        <taxon>Bacilli</taxon>
        <taxon>Bacillales</taxon>
        <taxon>Bacillaceae</taxon>
        <taxon>Priestia</taxon>
    </lineage>
</organism>
<dbReference type="AlphaFoldDB" id="A0ABD7WUE2"/>
<proteinExistence type="predicted"/>
<protein>
    <submittedName>
        <fullName evidence="3">Uncharacterized protein</fullName>
    </submittedName>
</protein>
<dbReference type="EMBL" id="CP118718">
    <property type="protein sequence ID" value="WEA43804.1"/>
    <property type="molecule type" value="Genomic_DNA"/>
</dbReference>
<dbReference type="RefSeq" id="WP_275036515.1">
    <property type="nucleotide sequence ID" value="NZ_CP118718.1"/>
</dbReference>
<sequence length="204" mass="22268">MDAIAGLLFVAAVILLIMTIVGAIKKSGKAKKRFLIAIACLVLGVIAIQFTDSGKEVHEKAAAEQAKKEKEEQAKEKAKKEAEAKKKAEAKEKKDKAEQEAQDKFANIVTGIQDGSNGIIHGINAEWSTNHWNAKVYVTESAWSNSNESQKQSFVVSASNQVKRAVLNSGLGKKEDPILVDFYSFENGDQIASEKVFGGFKIKR</sequence>
<feature type="transmembrane region" description="Helical" evidence="2">
    <location>
        <begin position="33"/>
        <end position="50"/>
    </location>
</feature>
<accession>A0ABD7WUE2</accession>
<reference evidence="3 4" key="1">
    <citation type="submission" date="2023-02" db="EMBL/GenBank/DDBJ databases">
        <title>Complete genome sequence of Priestia aryabhattai G5MAi6, a methanol-tolerant strain isolated from tap water in Hong Kong.</title>
        <authorList>
            <person name="Leung K.M."/>
            <person name="Lai G.K.K."/>
            <person name="Griffin S.D.J."/>
        </authorList>
    </citation>
    <scope>NUCLEOTIDE SEQUENCE [LARGE SCALE GENOMIC DNA]</scope>
    <source>
        <strain evidence="3 4">G5MAi6</strain>
    </source>
</reference>
<gene>
    <name evidence="3" type="ORF">PWO00_23715</name>
</gene>
<evidence type="ECO:0000256" key="2">
    <source>
        <dbReference type="SAM" id="Phobius"/>
    </source>
</evidence>
<keyword evidence="2" id="KW-0472">Membrane</keyword>
<evidence type="ECO:0000256" key="1">
    <source>
        <dbReference type="SAM" id="MobiDB-lite"/>
    </source>
</evidence>
<name>A0ABD7WUE2_PRIAR</name>
<feature type="region of interest" description="Disordered" evidence="1">
    <location>
        <begin position="66"/>
        <end position="99"/>
    </location>
</feature>
<evidence type="ECO:0000313" key="4">
    <source>
        <dbReference type="Proteomes" id="UP001220217"/>
    </source>
</evidence>
<keyword evidence="2" id="KW-0812">Transmembrane</keyword>
<keyword evidence="2" id="KW-1133">Transmembrane helix</keyword>